<keyword evidence="1" id="KW-0812">Transmembrane</keyword>
<evidence type="ECO:0000313" key="2">
    <source>
        <dbReference type="EMBL" id="BAR57161.1"/>
    </source>
</evidence>
<dbReference type="PANTHER" id="PTHR23537:SF1">
    <property type="entry name" value="SUGAR TRANSPORTER"/>
    <property type="match status" value="1"/>
</dbReference>
<name>A0A0E4BPU6_9BRAD</name>
<dbReference type="EMBL" id="AP014685">
    <property type="protein sequence ID" value="BAR57161.1"/>
    <property type="molecule type" value="Genomic_DNA"/>
</dbReference>
<accession>A0A0E4BPU6</accession>
<dbReference type="InterPro" id="IPR010645">
    <property type="entry name" value="MFS_4"/>
</dbReference>
<keyword evidence="1" id="KW-1133">Transmembrane helix</keyword>
<dbReference type="Proteomes" id="UP000063308">
    <property type="component" value="Chromosome"/>
</dbReference>
<dbReference type="SUPFAM" id="SSF103473">
    <property type="entry name" value="MFS general substrate transporter"/>
    <property type="match status" value="1"/>
</dbReference>
<feature type="transmembrane region" description="Helical" evidence="1">
    <location>
        <begin position="28"/>
        <end position="46"/>
    </location>
</feature>
<evidence type="ECO:0000256" key="1">
    <source>
        <dbReference type="SAM" id="Phobius"/>
    </source>
</evidence>
<sequence length="69" mass="7092">MTISFGVGQTLGPIVVGAITDALGSLSYALNVSAALLALGAVAALCQRKVGRPGNRYRRVGKAKRAHDL</sequence>
<dbReference type="GO" id="GO:0005886">
    <property type="term" value="C:plasma membrane"/>
    <property type="evidence" value="ECO:0007669"/>
    <property type="project" value="TreeGrafter"/>
</dbReference>
<protein>
    <submittedName>
        <fullName evidence="2">Uncharacterized protein</fullName>
    </submittedName>
</protein>
<dbReference type="InterPro" id="IPR036259">
    <property type="entry name" value="MFS_trans_sf"/>
</dbReference>
<proteinExistence type="predicted"/>
<gene>
    <name evidence="2" type="ORF">NK6_3991</name>
</gene>
<evidence type="ECO:0000313" key="3">
    <source>
        <dbReference type="Proteomes" id="UP000063308"/>
    </source>
</evidence>
<reference evidence="2 3" key="1">
    <citation type="submission" date="2014-11" db="EMBL/GenBank/DDBJ databases">
        <title>Symbiosis island explosion on the genome of extra-slow-growing strains of soybean bradyrhizobia with massive insertion sequences.</title>
        <authorList>
            <person name="Iida T."/>
            <person name="Minamisawa K."/>
        </authorList>
    </citation>
    <scope>NUCLEOTIDE SEQUENCE [LARGE SCALE GENOMIC DNA]</scope>
    <source>
        <strain evidence="2 3">NK6</strain>
    </source>
</reference>
<dbReference type="AlphaFoldDB" id="A0A0E4BPU6"/>
<organism evidence="2 3">
    <name type="scientific">Bradyrhizobium diazoefficiens</name>
    <dbReference type="NCBI Taxonomy" id="1355477"/>
    <lineage>
        <taxon>Bacteria</taxon>
        <taxon>Pseudomonadati</taxon>
        <taxon>Pseudomonadota</taxon>
        <taxon>Alphaproteobacteria</taxon>
        <taxon>Hyphomicrobiales</taxon>
        <taxon>Nitrobacteraceae</taxon>
        <taxon>Bradyrhizobium</taxon>
    </lineage>
</organism>
<dbReference type="Pfam" id="PF06779">
    <property type="entry name" value="MFS_4"/>
    <property type="match status" value="1"/>
</dbReference>
<dbReference type="PANTHER" id="PTHR23537">
    <property type="match status" value="1"/>
</dbReference>
<keyword evidence="1" id="KW-0472">Membrane</keyword>